<sequence>MVAFNYFYIKKAHMAYEYKRIKTKDDLKEFIAADRQAQPTQWGGYLIQSLN</sequence>
<dbReference type="EMBL" id="DS990238">
    <property type="protein sequence ID" value="EEQ54288.1"/>
    <property type="molecule type" value="Genomic_DNA"/>
</dbReference>
<name>C5E890_BIFLI</name>
<gene>
    <name evidence="1" type="ORF">BLIG_00237</name>
</gene>
<protein>
    <submittedName>
        <fullName evidence="1">Uncharacterized protein</fullName>
    </submittedName>
</protein>
<dbReference type="Proteomes" id="UP000005084">
    <property type="component" value="Unassembled WGS sequence"/>
</dbReference>
<evidence type="ECO:0000313" key="1">
    <source>
        <dbReference type="EMBL" id="EEQ54288.1"/>
    </source>
</evidence>
<reference evidence="1" key="1">
    <citation type="submission" date="2008-08" db="EMBL/GenBank/DDBJ databases">
        <title>Annotation of Bifidobacterium longum subsp. infantis CCUG 52486.</title>
        <authorList>
            <consortium name="The Broad Institute Genome Sequencing Platform"/>
            <person name="Gougoulias C."/>
            <person name="Tuohy K.M."/>
            <person name="Gibson G.R."/>
            <person name="Ward D."/>
            <person name="Mehta T."/>
            <person name="Young S."/>
            <person name="Jaffe D."/>
            <person name="Gnerre S."/>
            <person name="Berlin A."/>
            <person name="Heiman D."/>
            <person name="Hepburn T."/>
            <person name="Shea T."/>
            <person name="Sykes S."/>
            <person name="Alvarado L."/>
            <person name="Kodira C."/>
            <person name="Borodovsky M."/>
            <person name="Lander E."/>
            <person name="Galagan J."/>
            <person name="Nusbaum C."/>
            <person name="Birren B."/>
        </authorList>
    </citation>
    <scope>NUCLEOTIDE SEQUENCE [LARGE SCALE GENOMIC DNA]</scope>
    <source>
        <strain evidence="1">CCUG 52486</strain>
    </source>
</reference>
<accession>C5E890</accession>
<proteinExistence type="predicted"/>
<dbReference type="AlphaFoldDB" id="C5E890"/>
<dbReference type="HOGENOM" id="CLU_3096118_0_0_11"/>
<organism evidence="1">
    <name type="scientific">Bifidobacterium longum subsp. infantis CCUG 52486</name>
    <dbReference type="NCBI Taxonomy" id="537937"/>
    <lineage>
        <taxon>Bacteria</taxon>
        <taxon>Bacillati</taxon>
        <taxon>Actinomycetota</taxon>
        <taxon>Actinomycetes</taxon>
        <taxon>Bifidobacteriales</taxon>
        <taxon>Bifidobacteriaceae</taxon>
        <taxon>Bifidobacterium</taxon>
    </lineage>
</organism>